<organism evidence="1 2">
    <name type="scientific">Racocetra persica</name>
    <dbReference type="NCBI Taxonomy" id="160502"/>
    <lineage>
        <taxon>Eukaryota</taxon>
        <taxon>Fungi</taxon>
        <taxon>Fungi incertae sedis</taxon>
        <taxon>Mucoromycota</taxon>
        <taxon>Glomeromycotina</taxon>
        <taxon>Glomeromycetes</taxon>
        <taxon>Diversisporales</taxon>
        <taxon>Gigasporaceae</taxon>
        <taxon>Racocetra</taxon>
    </lineage>
</organism>
<comment type="caution">
    <text evidence="1">The sequence shown here is derived from an EMBL/GenBank/DDBJ whole genome shotgun (WGS) entry which is preliminary data.</text>
</comment>
<keyword evidence="2" id="KW-1185">Reference proteome</keyword>
<gene>
    <name evidence="1" type="ORF">RPERSI_LOCUS668</name>
</gene>
<evidence type="ECO:0000313" key="1">
    <source>
        <dbReference type="EMBL" id="CAG8473047.1"/>
    </source>
</evidence>
<dbReference type="EMBL" id="CAJVQC010000516">
    <property type="protein sequence ID" value="CAG8473047.1"/>
    <property type="molecule type" value="Genomic_DNA"/>
</dbReference>
<name>A0ACA9KI67_9GLOM</name>
<reference evidence="1" key="1">
    <citation type="submission" date="2021-06" db="EMBL/GenBank/DDBJ databases">
        <authorList>
            <person name="Kallberg Y."/>
            <person name="Tangrot J."/>
            <person name="Rosling A."/>
        </authorList>
    </citation>
    <scope>NUCLEOTIDE SEQUENCE</scope>
    <source>
        <strain evidence="1">MA461A</strain>
    </source>
</reference>
<protein>
    <submittedName>
        <fullName evidence="1">18625_t:CDS:1</fullName>
    </submittedName>
</protein>
<evidence type="ECO:0000313" key="2">
    <source>
        <dbReference type="Proteomes" id="UP000789920"/>
    </source>
</evidence>
<accession>A0ACA9KI67</accession>
<proteinExistence type="predicted"/>
<sequence length="63" mass="7374">MHSFARSIYTNEEHIQLGVIMSEMLIEQKPLGSELFDTDLILTVIYKFIPRILDFASRWLSNT</sequence>
<dbReference type="Proteomes" id="UP000789920">
    <property type="component" value="Unassembled WGS sequence"/>
</dbReference>